<dbReference type="OrthoDB" id="77750at2759"/>
<dbReference type="STRING" id="4795.A0A225VIZ4"/>
<evidence type="ECO:0000313" key="1">
    <source>
        <dbReference type="EMBL" id="OWZ05546.1"/>
    </source>
</evidence>
<comment type="caution">
    <text evidence="1">The sequence shown here is derived from an EMBL/GenBank/DDBJ whole genome shotgun (WGS) entry which is preliminary data.</text>
</comment>
<protein>
    <submittedName>
        <fullName evidence="1">ABC transporter</fullName>
    </submittedName>
</protein>
<dbReference type="EMBL" id="NBNE01004374">
    <property type="protein sequence ID" value="OWZ05546.1"/>
    <property type="molecule type" value="Genomic_DNA"/>
</dbReference>
<name>A0A225VIZ4_9STRA</name>
<accession>A0A225VIZ4</accession>
<gene>
    <name evidence="1" type="ORF">PHMEG_00022347</name>
</gene>
<organism evidence="1 2">
    <name type="scientific">Phytophthora megakarya</name>
    <dbReference type="NCBI Taxonomy" id="4795"/>
    <lineage>
        <taxon>Eukaryota</taxon>
        <taxon>Sar</taxon>
        <taxon>Stramenopiles</taxon>
        <taxon>Oomycota</taxon>
        <taxon>Peronosporomycetes</taxon>
        <taxon>Peronosporales</taxon>
        <taxon>Peronosporaceae</taxon>
        <taxon>Phytophthora</taxon>
    </lineage>
</organism>
<evidence type="ECO:0000313" key="2">
    <source>
        <dbReference type="Proteomes" id="UP000198211"/>
    </source>
</evidence>
<sequence length="83" mass="9195">MLSSRFPLEKHAHRFCGGEMSKRSSREEDKAAHEAAQALFARYPDVDTIVGNGMKCGVSGGEPNRVTTDEMELGMKYVAYDII</sequence>
<dbReference type="AlphaFoldDB" id="A0A225VIZ4"/>
<reference evidence="2" key="1">
    <citation type="submission" date="2017-03" db="EMBL/GenBank/DDBJ databases">
        <title>Phytopthora megakarya and P. palmivora, two closely related causual agents of cacao black pod achieved similar genome size and gene model numbers by different mechanisms.</title>
        <authorList>
            <person name="Ali S."/>
            <person name="Shao J."/>
            <person name="Larry D.J."/>
            <person name="Kronmiller B."/>
            <person name="Shen D."/>
            <person name="Strem M.D."/>
            <person name="Melnick R.L."/>
            <person name="Guiltinan M.J."/>
            <person name="Tyler B.M."/>
            <person name="Meinhardt L.W."/>
            <person name="Bailey B.A."/>
        </authorList>
    </citation>
    <scope>NUCLEOTIDE SEQUENCE [LARGE SCALE GENOMIC DNA]</scope>
    <source>
        <strain evidence="2">zdho120</strain>
    </source>
</reference>
<dbReference type="Proteomes" id="UP000198211">
    <property type="component" value="Unassembled WGS sequence"/>
</dbReference>
<proteinExistence type="predicted"/>
<keyword evidence="2" id="KW-1185">Reference proteome</keyword>